<sequence length="65" mass="7349">MRAALDYLKGRLTENELLLRQAAFDPKTERLRRYCQKLAQLMSGLLTVANESAIGDVLYEMGDST</sequence>
<dbReference type="EMBL" id="JBFZPZ010000009">
    <property type="protein sequence ID" value="MEX9253423.1"/>
    <property type="molecule type" value="Genomic_DNA"/>
</dbReference>
<dbReference type="Proteomes" id="UP001561463">
    <property type="component" value="Unassembled WGS sequence"/>
</dbReference>
<proteinExistence type="predicted"/>
<comment type="caution">
    <text evidence="1">The sequence shown here is derived from an EMBL/GenBank/DDBJ whole genome shotgun (WGS) entry which is preliminary data.</text>
</comment>
<evidence type="ECO:0000313" key="1">
    <source>
        <dbReference type="EMBL" id="MEX9253423.1"/>
    </source>
</evidence>
<name>A0ABV4AAX4_9ENTR</name>
<protein>
    <submittedName>
        <fullName evidence="1">Uncharacterized protein</fullName>
    </submittedName>
</protein>
<dbReference type="RefSeq" id="WP_369498032.1">
    <property type="nucleotide sequence ID" value="NZ_JBFZPZ010000009.1"/>
</dbReference>
<organism evidence="1 2">
    <name type="scientific">Pseudenterobacter timonensis</name>
    <dbReference type="NCBI Taxonomy" id="1755099"/>
    <lineage>
        <taxon>Bacteria</taxon>
        <taxon>Pseudomonadati</taxon>
        <taxon>Pseudomonadota</taxon>
        <taxon>Gammaproteobacteria</taxon>
        <taxon>Enterobacterales</taxon>
        <taxon>Enterobacteriaceae</taxon>
        <taxon>Pseudenterobacter</taxon>
    </lineage>
</organism>
<accession>A0ABV4AAX4</accession>
<keyword evidence="2" id="KW-1185">Reference proteome</keyword>
<reference evidence="1 2" key="1">
    <citation type="submission" date="2024-03" db="EMBL/GenBank/DDBJ databases">
        <title>Role of Flies in the Dissemination of Carbapenem-Resistant Enterobacteriaceae (CRE): An Epidemiological and Genomic Study in China.</title>
        <authorList>
            <person name="Chen K."/>
            <person name="Zhang R."/>
            <person name="Chen S."/>
        </authorList>
    </citation>
    <scope>NUCLEOTIDE SEQUENCE [LARGE SCALE GENOMIC DNA]</scope>
    <source>
        <strain evidence="2">fly-313</strain>
    </source>
</reference>
<evidence type="ECO:0000313" key="2">
    <source>
        <dbReference type="Proteomes" id="UP001561463"/>
    </source>
</evidence>
<gene>
    <name evidence="1" type="ORF">AB7Z85_13055</name>
</gene>